<keyword evidence="2" id="KW-1185">Reference proteome</keyword>
<dbReference type="OrthoDB" id="1324639at2"/>
<gene>
    <name evidence="1" type="ORF">DN068_07650</name>
</gene>
<name>A0A2W2B0S0_9BACT</name>
<evidence type="ECO:0000313" key="1">
    <source>
        <dbReference type="EMBL" id="PZF73588.1"/>
    </source>
</evidence>
<evidence type="ECO:0000313" key="2">
    <source>
        <dbReference type="Proteomes" id="UP000248745"/>
    </source>
</evidence>
<accession>A0A2W2B0S0</accession>
<dbReference type="AlphaFoldDB" id="A0A2W2B0S0"/>
<dbReference type="Proteomes" id="UP000248745">
    <property type="component" value="Unassembled WGS sequence"/>
</dbReference>
<organism evidence="1 2">
    <name type="scientific">Taibaiella soli</name>
    <dbReference type="NCBI Taxonomy" id="1649169"/>
    <lineage>
        <taxon>Bacteria</taxon>
        <taxon>Pseudomonadati</taxon>
        <taxon>Bacteroidota</taxon>
        <taxon>Chitinophagia</taxon>
        <taxon>Chitinophagales</taxon>
        <taxon>Chitinophagaceae</taxon>
        <taxon>Taibaiella</taxon>
    </lineage>
</organism>
<proteinExistence type="predicted"/>
<sequence>MGKITTIAKTITETAGTTSWAATAGDIVLGAAGRVAMQSKEKIVYTTYKAPEEKKDFGVKVMHMRTQYFTPLGIKNPSRSTDNTSGTIDILFDILKTDAKEYIVTIYVDGKMYFKETNLQPIKVMVGSEESQPDGGYPPGSYVFKWDGASQDGVIDTALLKKNISVEIEATGMNGGTAKDKKEFKGDAAKVDWVDVKLDKKKKQIDVVLRVNLQDGGADGLNDYDKVPKDKVAARGIQPLRTRSRSFDQLKQLALDGLTKHWSRNAANRVAKGITVHGEMYEVFVHPSNTTENSMDDIELVFNTNGSWKRSHNPGSVDGVVSFFAQVLSEIVAYNVGYIEYSNGWGYQDEAGEDQHFTETAAHEIGHEILKDYSGDIYSYKHKGSSGFSDTKTVADGGFQYPKTGEIDLMKYYNDEPYDKDFDRVVAAEEDVTGLVWLSGLKFNK</sequence>
<protein>
    <submittedName>
        <fullName evidence="1">Uncharacterized protein</fullName>
    </submittedName>
</protein>
<comment type="caution">
    <text evidence="1">The sequence shown here is derived from an EMBL/GenBank/DDBJ whole genome shotgun (WGS) entry which is preliminary data.</text>
</comment>
<dbReference type="EMBL" id="QKTW01000011">
    <property type="protein sequence ID" value="PZF73588.1"/>
    <property type="molecule type" value="Genomic_DNA"/>
</dbReference>
<reference evidence="1 2" key="1">
    <citation type="submission" date="2018-06" db="EMBL/GenBank/DDBJ databases">
        <title>Mucibacter soli gen. nov., sp. nov., a new member of the family Chitinophagaceae producing mucin.</title>
        <authorList>
            <person name="Kim M.-K."/>
            <person name="Park S."/>
            <person name="Kim T.-S."/>
            <person name="Joung Y."/>
            <person name="Han J.-H."/>
            <person name="Kim S.B."/>
        </authorList>
    </citation>
    <scope>NUCLEOTIDE SEQUENCE [LARGE SCALE GENOMIC DNA]</scope>
    <source>
        <strain evidence="1 2">R1-15</strain>
    </source>
</reference>
<dbReference type="RefSeq" id="WP_110998314.1">
    <property type="nucleotide sequence ID" value="NZ_QKTW01000011.1"/>
</dbReference>